<dbReference type="PANTHER" id="PTHR33741:SF5">
    <property type="entry name" value="TRANSMEMBRANE PROTEIN DDB_G0269096-RELATED"/>
    <property type="match status" value="1"/>
</dbReference>
<evidence type="ECO:0000313" key="5">
    <source>
        <dbReference type="Proteomes" id="UP000726737"/>
    </source>
</evidence>
<feature type="compositionally biased region" description="Basic and acidic residues" evidence="1">
    <location>
        <begin position="348"/>
        <end position="364"/>
    </location>
</feature>
<dbReference type="OrthoDB" id="2016548at2759"/>
<feature type="region of interest" description="Disordered" evidence="1">
    <location>
        <begin position="395"/>
        <end position="414"/>
    </location>
</feature>
<keyword evidence="2" id="KW-0812">Transmembrane</keyword>
<feature type="compositionally biased region" description="Polar residues" evidence="1">
    <location>
        <begin position="273"/>
        <end position="301"/>
    </location>
</feature>
<keyword evidence="2" id="KW-1133">Transmembrane helix</keyword>
<dbReference type="PANTHER" id="PTHR33741">
    <property type="entry name" value="TRANSMEMBRANE PROTEIN DDB_G0269096-RELATED"/>
    <property type="match status" value="1"/>
</dbReference>
<feature type="transmembrane region" description="Helical" evidence="2">
    <location>
        <begin position="65"/>
        <end position="82"/>
    </location>
</feature>
<evidence type="ECO:0000259" key="3">
    <source>
        <dbReference type="Pfam" id="PF04982"/>
    </source>
</evidence>
<name>A0A9P6U0Z0_9FUNG</name>
<dbReference type="InterPro" id="IPR058581">
    <property type="entry name" value="TM_HPP"/>
</dbReference>
<comment type="caution">
    <text evidence="4">The sequence shown here is derived from an EMBL/GenBank/DDBJ whole genome shotgun (WGS) entry which is preliminary data.</text>
</comment>
<dbReference type="Proteomes" id="UP000726737">
    <property type="component" value="Unassembled WGS sequence"/>
</dbReference>
<feature type="region of interest" description="Disordered" evidence="1">
    <location>
        <begin position="245"/>
        <end position="390"/>
    </location>
</feature>
<feature type="domain" description="HPP transmembrane region" evidence="3">
    <location>
        <begin position="31"/>
        <end position="196"/>
    </location>
</feature>
<feature type="compositionally biased region" description="Polar residues" evidence="1">
    <location>
        <begin position="309"/>
        <end position="324"/>
    </location>
</feature>
<gene>
    <name evidence="4" type="ORF">BG011_005664</name>
</gene>
<feature type="transmembrane region" description="Helical" evidence="2">
    <location>
        <begin position="33"/>
        <end position="53"/>
    </location>
</feature>
<evidence type="ECO:0000313" key="4">
    <source>
        <dbReference type="EMBL" id="KAG0254542.1"/>
    </source>
</evidence>
<dbReference type="Pfam" id="PF04982">
    <property type="entry name" value="TM_HPP"/>
    <property type="match status" value="1"/>
</dbReference>
<keyword evidence="5" id="KW-1185">Reference proteome</keyword>
<sequence length="438" mass="48135">MVSPALQGYISRMKGQRYDPSRLKITPKPPSRIAVLVSSFVGSFTGIAILALLTYNVQFFIDKDVPVLAGSFGASAVLIYGAIEAPLSQPRNVIGGHIMASLIGVSLYKLFNLLSDEMFHRLHWLLCSLAVALSLMCMQLTHTVHPPASASALIAVSGGQSIYDLGYLYVLCPIALGVALMMIVAMLVNNVVRKYPVHWWNPKARMITIIDQDMATTIADFVAPEDEDEDEDDEDQDQDIETIKEGQAQGKEQERKSEQGQGEGQEQGQSSEPIQASSSRSTLFDSPSTASDQLGNANKITVAQPRPSSPSVQFSPEVGSSSSPRLHHHHHNHQQHPLQPQFAVYYGGEKKKELKDGAWVHEEPGPPNDMEQGHGHDHGHGHGHTPRRSSIVVEMRGTPHPPHSPNPSHMSEENCRQTIEQLQLRIQELENQLASTSK</sequence>
<feature type="compositionally biased region" description="Basic residues" evidence="1">
    <location>
        <begin position="325"/>
        <end position="334"/>
    </location>
</feature>
<dbReference type="AlphaFoldDB" id="A0A9P6U0Z0"/>
<feature type="compositionally biased region" description="Basic and acidic residues" evidence="1">
    <location>
        <begin position="371"/>
        <end position="380"/>
    </location>
</feature>
<reference evidence="4" key="1">
    <citation type="journal article" date="2020" name="Fungal Divers.">
        <title>Resolving the Mortierellaceae phylogeny through synthesis of multi-gene phylogenetics and phylogenomics.</title>
        <authorList>
            <person name="Vandepol N."/>
            <person name="Liber J."/>
            <person name="Desiro A."/>
            <person name="Na H."/>
            <person name="Kennedy M."/>
            <person name="Barry K."/>
            <person name="Grigoriev I.V."/>
            <person name="Miller A.N."/>
            <person name="O'Donnell K."/>
            <person name="Stajich J.E."/>
            <person name="Bonito G."/>
        </authorList>
    </citation>
    <scope>NUCLEOTIDE SEQUENCE</scope>
    <source>
        <strain evidence="4">KOD948</strain>
    </source>
</reference>
<proteinExistence type="predicted"/>
<evidence type="ECO:0000256" key="2">
    <source>
        <dbReference type="SAM" id="Phobius"/>
    </source>
</evidence>
<keyword evidence="2" id="KW-0472">Membrane</keyword>
<feature type="transmembrane region" description="Helical" evidence="2">
    <location>
        <begin position="94"/>
        <end position="111"/>
    </location>
</feature>
<feature type="transmembrane region" description="Helical" evidence="2">
    <location>
        <begin position="123"/>
        <end position="145"/>
    </location>
</feature>
<feature type="transmembrane region" description="Helical" evidence="2">
    <location>
        <begin position="165"/>
        <end position="188"/>
    </location>
</feature>
<accession>A0A9P6U0Z0</accession>
<protein>
    <recommendedName>
        <fullName evidence="3">HPP transmembrane region domain-containing protein</fullName>
    </recommendedName>
</protein>
<dbReference type="EMBL" id="JAAAJA010000397">
    <property type="protein sequence ID" value="KAG0254542.1"/>
    <property type="molecule type" value="Genomic_DNA"/>
</dbReference>
<dbReference type="InterPro" id="IPR007065">
    <property type="entry name" value="HPP"/>
</dbReference>
<evidence type="ECO:0000256" key="1">
    <source>
        <dbReference type="SAM" id="MobiDB-lite"/>
    </source>
</evidence>
<organism evidence="4 5">
    <name type="scientific">Mortierella polycephala</name>
    <dbReference type="NCBI Taxonomy" id="41804"/>
    <lineage>
        <taxon>Eukaryota</taxon>
        <taxon>Fungi</taxon>
        <taxon>Fungi incertae sedis</taxon>
        <taxon>Mucoromycota</taxon>
        <taxon>Mortierellomycotina</taxon>
        <taxon>Mortierellomycetes</taxon>
        <taxon>Mortierellales</taxon>
        <taxon>Mortierellaceae</taxon>
        <taxon>Mortierella</taxon>
    </lineage>
</organism>